<evidence type="ECO:0000313" key="3">
    <source>
        <dbReference type="Proteomes" id="UP001164929"/>
    </source>
</evidence>
<keyword evidence="3" id="KW-1185">Reference proteome</keyword>
<comment type="caution">
    <text evidence="2">The sequence shown here is derived from an EMBL/GenBank/DDBJ whole genome shotgun (WGS) entry which is preliminary data.</text>
</comment>
<reference evidence="2" key="1">
    <citation type="journal article" date="2023" name="Mol. Ecol. Resour.">
        <title>Chromosome-level genome assembly of a triploid poplar Populus alba 'Berolinensis'.</title>
        <authorList>
            <person name="Chen S."/>
            <person name="Yu Y."/>
            <person name="Wang X."/>
            <person name="Wang S."/>
            <person name="Zhang T."/>
            <person name="Zhou Y."/>
            <person name="He R."/>
            <person name="Meng N."/>
            <person name="Wang Y."/>
            <person name="Liu W."/>
            <person name="Liu Z."/>
            <person name="Liu J."/>
            <person name="Guo Q."/>
            <person name="Huang H."/>
            <person name="Sederoff R.R."/>
            <person name="Wang G."/>
            <person name="Qu G."/>
            <person name="Chen S."/>
        </authorList>
    </citation>
    <scope>NUCLEOTIDE SEQUENCE</scope>
    <source>
        <strain evidence="2">SC-2020</strain>
    </source>
</reference>
<name>A0AAD6M011_9ROSI</name>
<accession>A0AAD6M011</accession>
<dbReference type="AlphaFoldDB" id="A0AAD6M011"/>
<protein>
    <submittedName>
        <fullName evidence="2">Uncharacterized protein</fullName>
    </submittedName>
</protein>
<feature type="region of interest" description="Disordered" evidence="1">
    <location>
        <begin position="1"/>
        <end position="22"/>
    </location>
</feature>
<evidence type="ECO:0000256" key="1">
    <source>
        <dbReference type="SAM" id="MobiDB-lite"/>
    </source>
</evidence>
<dbReference type="Proteomes" id="UP001164929">
    <property type="component" value="Chromosome 12"/>
</dbReference>
<sequence>MNLVSTTKKKLHSSQQNWKLNPIPFGTSNHSLISQTTIKAPIPTINHSHSLLKYQPQPHYHKQNSNFCR</sequence>
<proteinExistence type="predicted"/>
<evidence type="ECO:0000313" key="2">
    <source>
        <dbReference type="EMBL" id="KAJ6976481.1"/>
    </source>
</evidence>
<organism evidence="2 3">
    <name type="scientific">Populus alba x Populus x berolinensis</name>
    <dbReference type="NCBI Taxonomy" id="444605"/>
    <lineage>
        <taxon>Eukaryota</taxon>
        <taxon>Viridiplantae</taxon>
        <taxon>Streptophyta</taxon>
        <taxon>Embryophyta</taxon>
        <taxon>Tracheophyta</taxon>
        <taxon>Spermatophyta</taxon>
        <taxon>Magnoliopsida</taxon>
        <taxon>eudicotyledons</taxon>
        <taxon>Gunneridae</taxon>
        <taxon>Pentapetalae</taxon>
        <taxon>rosids</taxon>
        <taxon>fabids</taxon>
        <taxon>Malpighiales</taxon>
        <taxon>Salicaceae</taxon>
        <taxon>Saliceae</taxon>
        <taxon>Populus</taxon>
    </lineage>
</organism>
<dbReference type="EMBL" id="JAQIZT010000012">
    <property type="protein sequence ID" value="KAJ6976481.1"/>
    <property type="molecule type" value="Genomic_DNA"/>
</dbReference>
<gene>
    <name evidence="2" type="ORF">NC653_028577</name>
</gene>